<accession>A0ACC0Y3L9</accession>
<reference evidence="2" key="1">
    <citation type="journal article" date="2023" name="G3 (Bethesda)">
        <title>Genome assembly and association tests identify interacting loci associated with vigor, precocity, and sex in interspecific pistachio rootstocks.</title>
        <authorList>
            <person name="Palmer W."/>
            <person name="Jacygrad E."/>
            <person name="Sagayaradj S."/>
            <person name="Cavanaugh K."/>
            <person name="Han R."/>
            <person name="Bertier L."/>
            <person name="Beede B."/>
            <person name="Kafkas S."/>
            <person name="Golino D."/>
            <person name="Preece J."/>
            <person name="Michelmore R."/>
        </authorList>
    </citation>
    <scope>NUCLEOTIDE SEQUENCE [LARGE SCALE GENOMIC DNA]</scope>
</reference>
<sequence>MFTTENLQRPDSWTNNVAAIWMIIVGGLIIVAAIACCFAKLIRFRGLGVTVPLPDAGLKIVQDYKIDVPIILEKFLQDLATEKPISFTAEQLSSFTNNYSTKLGCGGFGVVYEGQFPNGVKIAVKILNSSSCLNKKMKAQFMNEYARGELAAMIESCGIEEKQREKAERMCMVALWCAQDSPEDRPPMSAVVKMLEGGVAIASPPKPFLYLDSIRMEALKSPCNYKFVSNISSTLFDISKGSARGVDSSWYKGSRLPVLPL</sequence>
<proteinExistence type="predicted"/>
<organism evidence="1 2">
    <name type="scientific">Pistacia integerrima</name>
    <dbReference type="NCBI Taxonomy" id="434235"/>
    <lineage>
        <taxon>Eukaryota</taxon>
        <taxon>Viridiplantae</taxon>
        <taxon>Streptophyta</taxon>
        <taxon>Embryophyta</taxon>
        <taxon>Tracheophyta</taxon>
        <taxon>Spermatophyta</taxon>
        <taxon>Magnoliopsida</taxon>
        <taxon>eudicotyledons</taxon>
        <taxon>Gunneridae</taxon>
        <taxon>Pentapetalae</taxon>
        <taxon>rosids</taxon>
        <taxon>malvids</taxon>
        <taxon>Sapindales</taxon>
        <taxon>Anacardiaceae</taxon>
        <taxon>Pistacia</taxon>
    </lineage>
</organism>
<dbReference type="EMBL" id="CM047743">
    <property type="protein sequence ID" value="KAJ0029866.1"/>
    <property type="molecule type" value="Genomic_DNA"/>
</dbReference>
<comment type="caution">
    <text evidence="1">The sequence shown here is derived from an EMBL/GenBank/DDBJ whole genome shotgun (WGS) entry which is preliminary data.</text>
</comment>
<name>A0ACC0Y3L9_9ROSI</name>
<dbReference type="Proteomes" id="UP001163603">
    <property type="component" value="Chromosome 8"/>
</dbReference>
<evidence type="ECO:0000313" key="2">
    <source>
        <dbReference type="Proteomes" id="UP001163603"/>
    </source>
</evidence>
<keyword evidence="2" id="KW-1185">Reference proteome</keyword>
<protein>
    <submittedName>
        <fullName evidence="1">Uncharacterized protein</fullName>
    </submittedName>
</protein>
<evidence type="ECO:0000313" key="1">
    <source>
        <dbReference type="EMBL" id="KAJ0029866.1"/>
    </source>
</evidence>
<gene>
    <name evidence="1" type="ORF">Pint_12618</name>
</gene>